<evidence type="ECO:0000256" key="8">
    <source>
        <dbReference type="ARBA" id="ARBA00022927"/>
    </source>
</evidence>
<keyword evidence="7" id="KW-0812">Transmembrane</keyword>
<evidence type="ECO:0000256" key="10">
    <source>
        <dbReference type="ARBA" id="ARBA00030772"/>
    </source>
</evidence>
<dbReference type="AlphaFoldDB" id="A0A2A7RZ28"/>
<name>A0A2A7RZ28_BURGA</name>
<comment type="similarity">
    <text evidence="2">Belongs to the GSP N family.</text>
</comment>
<dbReference type="GO" id="GO:0005886">
    <property type="term" value="C:plasma membrane"/>
    <property type="evidence" value="ECO:0007669"/>
    <property type="project" value="UniProtKB-SubCell"/>
</dbReference>
<evidence type="ECO:0000313" key="11">
    <source>
        <dbReference type="EMBL" id="PEH36548.1"/>
    </source>
</evidence>
<evidence type="ECO:0000256" key="3">
    <source>
        <dbReference type="ARBA" id="ARBA00021563"/>
    </source>
</evidence>
<organism evidence="11 12">
    <name type="scientific">Burkholderia gladioli</name>
    <name type="common">Pseudomonas marginata</name>
    <name type="synonym">Phytomonas marginata</name>
    <dbReference type="NCBI Taxonomy" id="28095"/>
    <lineage>
        <taxon>Bacteria</taxon>
        <taxon>Pseudomonadati</taxon>
        <taxon>Pseudomonadota</taxon>
        <taxon>Betaproteobacteria</taxon>
        <taxon>Burkholderiales</taxon>
        <taxon>Burkholderiaceae</taxon>
        <taxon>Burkholderia</taxon>
    </lineage>
</organism>
<dbReference type="Proteomes" id="UP000220629">
    <property type="component" value="Unassembled WGS sequence"/>
</dbReference>
<gene>
    <name evidence="11" type="ORF">CRM94_18090</name>
</gene>
<dbReference type="OMA" id="PMGSYRL"/>
<dbReference type="RefSeq" id="WP_013696123.1">
    <property type="nucleotide sequence ID" value="NZ_CADEPO010000001.1"/>
</dbReference>
<evidence type="ECO:0000256" key="9">
    <source>
        <dbReference type="ARBA" id="ARBA00023136"/>
    </source>
</evidence>
<evidence type="ECO:0000313" key="12">
    <source>
        <dbReference type="Proteomes" id="UP000220629"/>
    </source>
</evidence>
<keyword evidence="5" id="KW-1003">Cell membrane</keyword>
<evidence type="ECO:0000256" key="4">
    <source>
        <dbReference type="ARBA" id="ARBA00022448"/>
    </source>
</evidence>
<evidence type="ECO:0000256" key="6">
    <source>
        <dbReference type="ARBA" id="ARBA00022519"/>
    </source>
</evidence>
<comment type="subcellular location">
    <subcellularLocation>
        <location evidence="1">Cell inner membrane</location>
    </subcellularLocation>
</comment>
<reference evidence="12" key="1">
    <citation type="submission" date="2017-09" db="EMBL/GenBank/DDBJ databases">
        <title>FDA dAtabase for Regulatory Grade micrObial Sequences (FDA-ARGOS): Supporting development and validation of Infectious Disease Dx tests.</title>
        <authorList>
            <person name="Minogue T."/>
            <person name="Wolcott M."/>
            <person name="Wasieloski L."/>
            <person name="Aguilar W."/>
            <person name="Moore D."/>
            <person name="Tallon L."/>
            <person name="Sadzewicz L."/>
            <person name="Ott S."/>
            <person name="Zhao X."/>
            <person name="Nagaraj S."/>
            <person name="Vavikolanu K."/>
            <person name="Aluvathingal J."/>
            <person name="Nadendla S."/>
            <person name="Sichtig H."/>
        </authorList>
    </citation>
    <scope>NUCLEOTIDE SEQUENCE [LARGE SCALE GENOMIC DNA]</scope>
    <source>
        <strain evidence="12">FDAARGOS_390</strain>
    </source>
</reference>
<keyword evidence="9" id="KW-0472">Membrane</keyword>
<keyword evidence="8" id="KW-0653">Protein transport</keyword>
<sequence length="256" mass="27193">MTVWMRIRAALPWLVVGALASLVVIVALLPAAWVTPQFSRATGGHVNLVDPDGSLWHGSATLLLAPGSDRSASTLLPGRIEWRTAFWPLFTGRVQMRMRQTQAMPDAITINASLRGATVSAGAMAVPASLLVGLGTPFNTLDLQGDVRIGWSDWRLFGQDVFGQLTVTINDVSSRISIVKPLGSYRAVWQAQGANSTLDLSTLKGPLFLEGHGTFAGHASSFTGTARADDAQRENLAGLLNLLGHPIGPGTVSLTF</sequence>
<evidence type="ECO:0000256" key="1">
    <source>
        <dbReference type="ARBA" id="ARBA00004533"/>
    </source>
</evidence>
<protein>
    <recommendedName>
        <fullName evidence="3">Type II secretion system protein N</fullName>
    </recommendedName>
    <alternativeName>
        <fullName evidence="10">General secretion pathway protein N</fullName>
    </alternativeName>
</protein>
<accession>A0A2A7RZ28</accession>
<dbReference type="GO" id="GO:0015628">
    <property type="term" value="P:protein secretion by the type II secretion system"/>
    <property type="evidence" value="ECO:0007669"/>
    <property type="project" value="InterPro"/>
</dbReference>
<proteinExistence type="inferred from homology"/>
<evidence type="ECO:0000256" key="2">
    <source>
        <dbReference type="ARBA" id="ARBA00007208"/>
    </source>
</evidence>
<evidence type="ECO:0000256" key="5">
    <source>
        <dbReference type="ARBA" id="ARBA00022475"/>
    </source>
</evidence>
<keyword evidence="6" id="KW-0997">Cell inner membrane</keyword>
<dbReference type="Pfam" id="PF01203">
    <property type="entry name" value="T2SSN"/>
    <property type="match status" value="1"/>
</dbReference>
<evidence type="ECO:0000256" key="7">
    <source>
        <dbReference type="ARBA" id="ARBA00022692"/>
    </source>
</evidence>
<dbReference type="InterPro" id="IPR022792">
    <property type="entry name" value="T2SS_protein-GspN"/>
</dbReference>
<keyword evidence="4" id="KW-0813">Transport</keyword>
<dbReference type="GO" id="GO:0015627">
    <property type="term" value="C:type II protein secretion system complex"/>
    <property type="evidence" value="ECO:0007669"/>
    <property type="project" value="InterPro"/>
</dbReference>
<comment type="caution">
    <text evidence="11">The sequence shown here is derived from an EMBL/GenBank/DDBJ whole genome shotgun (WGS) entry which is preliminary data.</text>
</comment>
<dbReference type="EMBL" id="PDDY01000004">
    <property type="protein sequence ID" value="PEH36548.1"/>
    <property type="molecule type" value="Genomic_DNA"/>
</dbReference>